<dbReference type="SMART" id="SM00419">
    <property type="entry name" value="HTH_CRP"/>
    <property type="match status" value="1"/>
</dbReference>
<dbReference type="InterPro" id="IPR012318">
    <property type="entry name" value="HTH_CRP"/>
</dbReference>
<dbReference type="PROSITE" id="PS51063">
    <property type="entry name" value="HTH_CRP_2"/>
    <property type="match status" value="1"/>
</dbReference>
<comment type="caution">
    <text evidence="6">The sequence shown here is derived from an EMBL/GenBank/DDBJ whole genome shotgun (WGS) entry which is preliminary data.</text>
</comment>
<name>A0A556B1X5_9BURK</name>
<dbReference type="Pfam" id="PF13545">
    <property type="entry name" value="HTH_Crp_2"/>
    <property type="match status" value="1"/>
</dbReference>
<dbReference type="EMBL" id="VLTJ01000001">
    <property type="protein sequence ID" value="TSH99160.1"/>
    <property type="molecule type" value="Genomic_DNA"/>
</dbReference>
<protein>
    <submittedName>
        <fullName evidence="6">Crp/Fnr family transcriptional regulator</fullName>
    </submittedName>
</protein>
<sequence length="252" mass="27229">MLTIAPSMAAGGHDSIASGLFLSENASLVGCPSTLLDMLTPQEQAQVRMRGRTRLIEAGDDVFVQGDRHDGIYLIERGQVRVFYTAPSGRQITLAYWNAGNFVGGPQVFGNSVHSWSGVATMDTTVLMLPGLALRALVTDIPALAVGIIEGLAFKGECYSALAQMLGTRSVAERLIHLLVRLSEIYGVAEDASIRIAADFNHADLANVVGATRQWVTAMLSRLQDQGVVRMHKGQVVIVDRRKLLALERSSR</sequence>
<keyword evidence="2" id="KW-0238">DNA-binding</keyword>
<dbReference type="GO" id="GO:0003677">
    <property type="term" value="F:DNA binding"/>
    <property type="evidence" value="ECO:0007669"/>
    <property type="project" value="UniProtKB-KW"/>
</dbReference>
<dbReference type="GO" id="GO:0005829">
    <property type="term" value="C:cytosol"/>
    <property type="evidence" value="ECO:0007669"/>
    <property type="project" value="TreeGrafter"/>
</dbReference>
<dbReference type="Gene3D" id="1.10.10.10">
    <property type="entry name" value="Winged helix-like DNA-binding domain superfamily/Winged helix DNA-binding domain"/>
    <property type="match status" value="1"/>
</dbReference>
<reference evidence="6 7" key="1">
    <citation type="submission" date="2019-07" db="EMBL/GenBank/DDBJ databases">
        <title>Qingshengfaniella alkalisoli gen. nov., sp. nov., isolated from saline soil.</title>
        <authorList>
            <person name="Xu L."/>
            <person name="Huang X.-X."/>
            <person name="Sun J.-Q."/>
        </authorList>
    </citation>
    <scope>NUCLEOTIDE SEQUENCE [LARGE SCALE GENOMIC DNA]</scope>
    <source>
        <strain evidence="6 7">DSM 27279</strain>
    </source>
</reference>
<dbReference type="InterPro" id="IPR018490">
    <property type="entry name" value="cNMP-bd_dom_sf"/>
</dbReference>
<dbReference type="InterPro" id="IPR036388">
    <property type="entry name" value="WH-like_DNA-bd_sf"/>
</dbReference>
<evidence type="ECO:0000256" key="1">
    <source>
        <dbReference type="ARBA" id="ARBA00023015"/>
    </source>
</evidence>
<evidence type="ECO:0000256" key="3">
    <source>
        <dbReference type="ARBA" id="ARBA00023163"/>
    </source>
</evidence>
<keyword evidence="3" id="KW-0804">Transcription</keyword>
<evidence type="ECO:0000256" key="2">
    <source>
        <dbReference type="ARBA" id="ARBA00023125"/>
    </source>
</evidence>
<dbReference type="Proteomes" id="UP000318405">
    <property type="component" value="Unassembled WGS sequence"/>
</dbReference>
<dbReference type="InterPro" id="IPR036390">
    <property type="entry name" value="WH_DNA-bd_sf"/>
</dbReference>
<evidence type="ECO:0000313" key="7">
    <source>
        <dbReference type="Proteomes" id="UP000318405"/>
    </source>
</evidence>
<feature type="domain" description="HTH crp-type" evidence="5">
    <location>
        <begin position="169"/>
        <end position="242"/>
    </location>
</feature>
<dbReference type="PROSITE" id="PS50042">
    <property type="entry name" value="CNMP_BINDING_3"/>
    <property type="match status" value="1"/>
</dbReference>
<evidence type="ECO:0000259" key="4">
    <source>
        <dbReference type="PROSITE" id="PS50042"/>
    </source>
</evidence>
<dbReference type="CDD" id="cd00038">
    <property type="entry name" value="CAP_ED"/>
    <property type="match status" value="1"/>
</dbReference>
<dbReference type="GO" id="GO:0003700">
    <property type="term" value="F:DNA-binding transcription factor activity"/>
    <property type="evidence" value="ECO:0007669"/>
    <property type="project" value="TreeGrafter"/>
</dbReference>
<dbReference type="Gene3D" id="2.60.120.10">
    <property type="entry name" value="Jelly Rolls"/>
    <property type="match status" value="1"/>
</dbReference>
<keyword evidence="7" id="KW-1185">Reference proteome</keyword>
<dbReference type="InterPro" id="IPR000595">
    <property type="entry name" value="cNMP-bd_dom"/>
</dbReference>
<dbReference type="InterPro" id="IPR014710">
    <property type="entry name" value="RmlC-like_jellyroll"/>
</dbReference>
<organism evidence="6 7">
    <name type="scientific">Verticiella sediminum</name>
    <dbReference type="NCBI Taxonomy" id="1247510"/>
    <lineage>
        <taxon>Bacteria</taxon>
        <taxon>Pseudomonadati</taxon>
        <taxon>Pseudomonadota</taxon>
        <taxon>Betaproteobacteria</taxon>
        <taxon>Burkholderiales</taxon>
        <taxon>Alcaligenaceae</taxon>
        <taxon>Verticiella</taxon>
    </lineage>
</organism>
<gene>
    <name evidence="6" type="ORF">FOZ76_00020</name>
</gene>
<dbReference type="OrthoDB" id="6881322at2"/>
<keyword evidence="1" id="KW-0805">Transcription regulation</keyword>
<proteinExistence type="predicted"/>
<dbReference type="RefSeq" id="WP_143946069.1">
    <property type="nucleotide sequence ID" value="NZ_BAABMB010000001.1"/>
</dbReference>
<dbReference type="SMART" id="SM00100">
    <property type="entry name" value="cNMP"/>
    <property type="match status" value="1"/>
</dbReference>
<dbReference type="PANTHER" id="PTHR24567:SF68">
    <property type="entry name" value="DNA-BINDING TRANSCRIPTIONAL DUAL REGULATOR CRP"/>
    <property type="match status" value="1"/>
</dbReference>
<dbReference type="SUPFAM" id="SSF46785">
    <property type="entry name" value="Winged helix' DNA-binding domain"/>
    <property type="match status" value="1"/>
</dbReference>
<feature type="domain" description="Cyclic nucleotide-binding" evidence="4">
    <location>
        <begin position="35"/>
        <end position="138"/>
    </location>
</feature>
<dbReference type="AlphaFoldDB" id="A0A556B1X5"/>
<dbReference type="InterPro" id="IPR050397">
    <property type="entry name" value="Env_Response_Regulators"/>
</dbReference>
<evidence type="ECO:0000259" key="5">
    <source>
        <dbReference type="PROSITE" id="PS51063"/>
    </source>
</evidence>
<dbReference type="PANTHER" id="PTHR24567">
    <property type="entry name" value="CRP FAMILY TRANSCRIPTIONAL REGULATORY PROTEIN"/>
    <property type="match status" value="1"/>
</dbReference>
<dbReference type="SUPFAM" id="SSF51206">
    <property type="entry name" value="cAMP-binding domain-like"/>
    <property type="match status" value="1"/>
</dbReference>
<dbReference type="Pfam" id="PF00027">
    <property type="entry name" value="cNMP_binding"/>
    <property type="match status" value="1"/>
</dbReference>
<accession>A0A556B1X5</accession>
<evidence type="ECO:0000313" key="6">
    <source>
        <dbReference type="EMBL" id="TSH99160.1"/>
    </source>
</evidence>
<dbReference type="CDD" id="cd00092">
    <property type="entry name" value="HTH_CRP"/>
    <property type="match status" value="1"/>
</dbReference>